<proteinExistence type="predicted"/>
<evidence type="ECO:0000256" key="1">
    <source>
        <dbReference type="SAM" id="MobiDB-lite"/>
    </source>
</evidence>
<dbReference type="Proteomes" id="UP001341840">
    <property type="component" value="Unassembled WGS sequence"/>
</dbReference>
<dbReference type="EMBL" id="JASCZI010242440">
    <property type="protein sequence ID" value="MED6211088.1"/>
    <property type="molecule type" value="Genomic_DNA"/>
</dbReference>
<name>A0ABU6YR33_9FABA</name>
<protein>
    <submittedName>
        <fullName evidence="2">Uncharacterized protein</fullName>
    </submittedName>
</protein>
<feature type="compositionally biased region" description="Polar residues" evidence="1">
    <location>
        <begin position="71"/>
        <end position="88"/>
    </location>
</feature>
<comment type="caution">
    <text evidence="2">The sequence shown here is derived from an EMBL/GenBank/DDBJ whole genome shotgun (WGS) entry which is preliminary data.</text>
</comment>
<keyword evidence="3" id="KW-1185">Reference proteome</keyword>
<evidence type="ECO:0000313" key="2">
    <source>
        <dbReference type="EMBL" id="MED6211088.1"/>
    </source>
</evidence>
<accession>A0ABU6YR33</accession>
<feature type="region of interest" description="Disordered" evidence="1">
    <location>
        <begin position="37"/>
        <end position="88"/>
    </location>
</feature>
<sequence>MLQSRQQGKDSSRGEVWMMTHKKIDGSYIHQDAHAISHDESSQNDSLGQVVGKKHPDRVHGMGFGPIPSQLFDQNSQQTGEGAQAQETQRVLEELQVELMAEKLKR</sequence>
<reference evidence="2 3" key="1">
    <citation type="journal article" date="2023" name="Plants (Basel)">
        <title>Bridging the Gap: Combining Genomics and Transcriptomics Approaches to Understand Stylosanthes scabra, an Orphan Legume from the Brazilian Caatinga.</title>
        <authorList>
            <person name="Ferreira-Neto J.R.C."/>
            <person name="da Silva M.D."/>
            <person name="Binneck E."/>
            <person name="de Melo N.F."/>
            <person name="da Silva R.H."/>
            <person name="de Melo A.L.T.M."/>
            <person name="Pandolfi V."/>
            <person name="Bustamante F.O."/>
            <person name="Brasileiro-Vidal A.C."/>
            <person name="Benko-Iseppon A.M."/>
        </authorList>
    </citation>
    <scope>NUCLEOTIDE SEQUENCE [LARGE SCALE GENOMIC DNA]</scope>
    <source>
        <tissue evidence="2">Leaves</tissue>
    </source>
</reference>
<organism evidence="2 3">
    <name type="scientific">Stylosanthes scabra</name>
    <dbReference type="NCBI Taxonomy" id="79078"/>
    <lineage>
        <taxon>Eukaryota</taxon>
        <taxon>Viridiplantae</taxon>
        <taxon>Streptophyta</taxon>
        <taxon>Embryophyta</taxon>
        <taxon>Tracheophyta</taxon>
        <taxon>Spermatophyta</taxon>
        <taxon>Magnoliopsida</taxon>
        <taxon>eudicotyledons</taxon>
        <taxon>Gunneridae</taxon>
        <taxon>Pentapetalae</taxon>
        <taxon>rosids</taxon>
        <taxon>fabids</taxon>
        <taxon>Fabales</taxon>
        <taxon>Fabaceae</taxon>
        <taxon>Papilionoideae</taxon>
        <taxon>50 kb inversion clade</taxon>
        <taxon>dalbergioids sensu lato</taxon>
        <taxon>Dalbergieae</taxon>
        <taxon>Pterocarpus clade</taxon>
        <taxon>Stylosanthes</taxon>
    </lineage>
</organism>
<gene>
    <name evidence="2" type="ORF">PIB30_070182</name>
</gene>
<evidence type="ECO:0000313" key="3">
    <source>
        <dbReference type="Proteomes" id="UP001341840"/>
    </source>
</evidence>